<feature type="compositionally biased region" description="Polar residues" evidence="2">
    <location>
        <begin position="315"/>
        <end position="335"/>
    </location>
</feature>
<gene>
    <name evidence="4" type="primary">SUVZ02G3460</name>
    <name evidence="4" type="ORF">SUVZ_02G3460</name>
</gene>
<dbReference type="SUPFAM" id="SSF90242">
    <property type="entry name" value="Dimerization motif of sir4"/>
    <property type="match status" value="1"/>
</dbReference>
<feature type="compositionally biased region" description="Polar residues" evidence="2">
    <location>
        <begin position="55"/>
        <end position="65"/>
    </location>
</feature>
<feature type="compositionally biased region" description="Basic and acidic residues" evidence="2">
    <location>
        <begin position="221"/>
        <end position="246"/>
    </location>
</feature>
<evidence type="ECO:0000256" key="2">
    <source>
        <dbReference type="SAM" id="MobiDB-lite"/>
    </source>
</evidence>
<sequence>MSDGKKTPNRLSTPKITNNSKTPMDKNAESSEKWNETKTPRIPLFTFAKGKSHSRPSTPTHNSRTFSKEVKTAPHKMLKETKSSPLRKDANNSSSHSSLGKVSNSRLLFLLRSKTSLGRIESNNNAPKSANTLATIDQAPSLPHAEQQTPNLDTKPEHTVIPISKTRNNNSFLSGVKSLLNKGQMHDHSDDVPSRNLINMQSYLFEKSLNEETTIANAAPDSHKENKTIKETDKLEGGNKTVDQKPPHSVALPASNVDTSDTSRLLGNNEPRNPATTKLNITLQDASGSDKNNRESPTKHLETDFKKLEEHDTPNAPSSKFESNALNLTRNQTPKKSYPSLKKFNTGVDKLVSTTEKITAPSMAEFVMSKREMKEDADLKRMEILKSPYSSKKSPEQSHELKENQDVSTEDEVSDHAASPSKSESGGIGNNFRAPFNIGPGIAENKNDVNGPENNKNDEIKAVKIKCTETNITEAHINRANVNEAAETIKQIAHEVPISSGKTVLQNSQKIEKDPIQKVYQTDPTNKIPSFNPSKRARVEDLLNPSKKNKLNRESFSITPKGTANPSMQPETQLAIKDTSNTKGTINKIDTGKQDVLVSLPQSGPLPSPQTIMQRDNLQKNVRDPSQAEYTSAKSSVAIKKRDNSKSPPQAHDNKEPAKKNWSSVLDEEQVPEAVESRSLLNLFSNVFKTSLKSENKSSIGNALHMLEQMPNTPEGAVTTERLGNKFDEMPLSQPVNGSKPEYTDHPQISLSQPTGAGTKAVSQSLKSSFLDLAKDKQIIEEKFYRGRMDTGISHPGKMELIYISDPDKNYSENDSSSDLESLSSRESDEIIVVKDSDTSTGKNQNQAWSDPELEWRRSERELTKNILRSLDDRTKYSKKTMSSLIEQGIPGHSYLSGNPLTSVTNDICSIENYETSNAFFYQQVHKRDRLQYLPLYGVSTLEESNPVKRESSVNKNTRTEGKNSEQNPTPTKTSQTPSISSPLGFEIMNTPINKNGTISSKDIDVTAHHDISHSKAKNTKENLSKEFWRQEWLANLKLISVSPVDEFPSKTSKSERLTIDEKMQRLKEIFAKKFGSKISKTFTESDIVILKGEIEDFPMDSRVRTFYNDTQNKPGTKKTRFWSYKKTLKFVVNMGFHIHMPREPISKLELVKPQEVVPQQMIDAKPKSNDKKSQLTKEQSSIKQVAAPPPVTSKSVGQQKITNKERLPAKERVDDKNEERGKALENGEVEPQNISLSHLHAVSSGHTDLDKNVAPAEDQPDTQPESIMDKNTTDILSSVDVLRTQSVISSQPKNIYTPTQKEYRTKNQDNDIEKLEGEDMDNDGLSFVDNLLSRTASILEEKEKQLVTANKIIQSLSGEIMRDEIKITSLRGDLNFTKKSLQDAKGQISEKDARIQKLMLRVFKKRSG</sequence>
<dbReference type="Pfam" id="PF16991">
    <property type="entry name" value="SIR4_SID"/>
    <property type="match status" value="1"/>
</dbReference>
<dbReference type="Gene3D" id="6.10.140.1820">
    <property type="match status" value="1"/>
</dbReference>
<dbReference type="InterPro" id="IPR031556">
    <property type="entry name" value="SIR4_SID"/>
</dbReference>
<feature type="compositionally biased region" description="Basic and acidic residues" evidence="2">
    <location>
        <begin position="393"/>
        <end position="405"/>
    </location>
</feature>
<feature type="compositionally biased region" description="Basic and acidic residues" evidence="2">
    <location>
        <begin position="23"/>
        <end position="39"/>
    </location>
</feature>
<feature type="region of interest" description="Disordered" evidence="2">
    <location>
        <begin position="738"/>
        <end position="758"/>
    </location>
</feature>
<feature type="compositionally biased region" description="Basic and acidic residues" evidence="2">
    <location>
        <begin position="1165"/>
        <end position="1176"/>
    </location>
</feature>
<feature type="region of interest" description="Disordered" evidence="2">
    <location>
        <begin position="542"/>
        <end position="571"/>
    </location>
</feature>
<feature type="region of interest" description="Disordered" evidence="2">
    <location>
        <begin position="1"/>
        <end position="101"/>
    </location>
</feature>
<feature type="region of interest" description="Disordered" evidence="2">
    <location>
        <begin position="1244"/>
        <end position="1269"/>
    </location>
</feature>
<feature type="compositionally biased region" description="Polar residues" evidence="2">
    <location>
        <begin position="9"/>
        <end position="22"/>
    </location>
</feature>
<evidence type="ECO:0000256" key="1">
    <source>
        <dbReference type="SAM" id="Coils"/>
    </source>
</evidence>
<feature type="compositionally biased region" description="Low complexity" evidence="2">
    <location>
        <begin position="596"/>
        <end position="605"/>
    </location>
</feature>
<feature type="compositionally biased region" description="Polar residues" evidence="2">
    <location>
        <begin position="554"/>
        <end position="571"/>
    </location>
</feature>
<feature type="region of interest" description="Disordered" evidence="2">
    <location>
        <begin position="220"/>
        <end position="341"/>
    </location>
</feature>
<keyword evidence="5" id="KW-1185">Reference proteome</keyword>
<feature type="region of interest" description="Disordered" evidence="2">
    <location>
        <begin position="945"/>
        <end position="983"/>
    </location>
</feature>
<keyword evidence="1" id="KW-0175">Coiled coil</keyword>
<feature type="compositionally biased region" description="Basic and acidic residues" evidence="2">
    <location>
        <begin position="291"/>
        <end position="313"/>
    </location>
</feature>
<reference evidence="4" key="1">
    <citation type="submission" date="2022-10" db="EMBL/GenBank/DDBJ databases">
        <authorList>
            <person name="Byrne P K."/>
        </authorList>
    </citation>
    <scope>NUCLEOTIDE SEQUENCE</scope>
    <source>
        <strain evidence="4">ZP964</strain>
    </source>
</reference>
<name>A0ABN8WSE1_SACUV</name>
<feature type="compositionally biased region" description="Polar residues" evidence="2">
    <location>
        <begin position="91"/>
        <end position="101"/>
    </location>
</feature>
<dbReference type="Proteomes" id="UP001162085">
    <property type="component" value="Chromosome 2"/>
</dbReference>
<proteinExistence type="predicted"/>
<evidence type="ECO:0000313" key="4">
    <source>
        <dbReference type="EMBL" id="CAI4056939.1"/>
    </source>
</evidence>
<feature type="compositionally biased region" description="Basic and acidic residues" evidence="2">
    <location>
        <begin position="66"/>
        <end position="90"/>
    </location>
</feature>
<feature type="compositionally biased region" description="Polar residues" evidence="2">
    <location>
        <begin position="965"/>
        <end position="982"/>
    </location>
</feature>
<dbReference type="EMBL" id="OX365929">
    <property type="protein sequence ID" value="CAI4056939.1"/>
    <property type="molecule type" value="Genomic_DNA"/>
</dbReference>
<evidence type="ECO:0000259" key="3">
    <source>
        <dbReference type="Pfam" id="PF16991"/>
    </source>
</evidence>
<feature type="region of interest" description="Disordered" evidence="2">
    <location>
        <begin position="594"/>
        <end position="667"/>
    </location>
</feature>
<protein>
    <recommendedName>
        <fullName evidence="3">Sir4 SID domain-containing protein</fullName>
    </recommendedName>
</protein>
<feature type="compositionally biased region" description="Polar residues" evidence="2">
    <location>
        <begin position="1193"/>
        <end position="1202"/>
    </location>
</feature>
<feature type="region of interest" description="Disordered" evidence="2">
    <location>
        <begin position="809"/>
        <end position="828"/>
    </location>
</feature>
<feature type="compositionally biased region" description="Basic and acidic residues" evidence="2">
    <location>
        <begin position="946"/>
        <end position="964"/>
    </location>
</feature>
<evidence type="ECO:0000313" key="5">
    <source>
        <dbReference type="Proteomes" id="UP001162085"/>
    </source>
</evidence>
<feature type="coiled-coil region" evidence="1">
    <location>
        <begin position="1340"/>
        <end position="1402"/>
    </location>
</feature>
<feature type="compositionally biased region" description="Low complexity" evidence="2">
    <location>
        <begin position="813"/>
        <end position="823"/>
    </location>
</feature>
<feature type="region of interest" description="Disordered" evidence="2">
    <location>
        <begin position="1160"/>
        <end position="1232"/>
    </location>
</feature>
<dbReference type="CDD" id="cd13746">
    <property type="entry name" value="Sir4p-SID_like"/>
    <property type="match status" value="1"/>
</dbReference>
<dbReference type="Gene3D" id="1.20.5.730">
    <property type="entry name" value="Single helix bin"/>
    <property type="match status" value="1"/>
</dbReference>
<feature type="compositionally biased region" description="Polar residues" evidence="2">
    <location>
        <begin position="256"/>
        <end position="290"/>
    </location>
</feature>
<feature type="domain" description="Sir4 SID" evidence="3">
    <location>
        <begin position="798"/>
        <end position="937"/>
    </location>
</feature>
<feature type="compositionally biased region" description="Basic and acidic residues" evidence="2">
    <location>
        <begin position="1203"/>
        <end position="1226"/>
    </location>
</feature>
<accession>A0ABN8WSE1</accession>
<feature type="region of interest" description="Disordered" evidence="2">
    <location>
        <begin position="387"/>
        <end position="435"/>
    </location>
</feature>
<feature type="compositionally biased region" description="Polar residues" evidence="2">
    <location>
        <begin position="747"/>
        <end position="758"/>
    </location>
</feature>
<organism evidence="4 5">
    <name type="scientific">Saccharomyces uvarum</name>
    <name type="common">Yeast</name>
    <name type="synonym">Saccharomyces bayanus var. uvarum</name>
    <dbReference type="NCBI Taxonomy" id="230603"/>
    <lineage>
        <taxon>Eukaryota</taxon>
        <taxon>Fungi</taxon>
        <taxon>Dikarya</taxon>
        <taxon>Ascomycota</taxon>
        <taxon>Saccharomycotina</taxon>
        <taxon>Saccharomycetes</taxon>
        <taxon>Saccharomycetales</taxon>
        <taxon>Saccharomycetaceae</taxon>
        <taxon>Saccharomyces</taxon>
    </lineage>
</organism>